<reference evidence="3" key="2">
    <citation type="submission" date="2019-06" db="EMBL/GenBank/DDBJ databases">
        <title>Genomics analysis of Aphanomyces spp. identifies a new class of oomycete effector associated with host adaptation.</title>
        <authorList>
            <person name="Gaulin E."/>
        </authorList>
    </citation>
    <scope>NUCLEOTIDE SEQUENCE</scope>
    <source>
        <strain evidence="3">CBS 578.67</strain>
    </source>
</reference>
<feature type="transmembrane region" description="Helical" evidence="2">
    <location>
        <begin position="131"/>
        <end position="154"/>
    </location>
</feature>
<feature type="transmembrane region" description="Helical" evidence="2">
    <location>
        <begin position="209"/>
        <end position="231"/>
    </location>
</feature>
<feature type="transmembrane region" description="Helical" evidence="2">
    <location>
        <begin position="6"/>
        <end position="27"/>
    </location>
</feature>
<accession>A0A485K580</accession>
<evidence type="ECO:0000256" key="2">
    <source>
        <dbReference type="SAM" id="Phobius"/>
    </source>
</evidence>
<dbReference type="EMBL" id="VJMH01000093">
    <property type="protein sequence ID" value="KAF0719101.1"/>
    <property type="molecule type" value="Genomic_DNA"/>
</dbReference>
<reference evidence="4 5" key="1">
    <citation type="submission" date="2019-03" db="EMBL/GenBank/DDBJ databases">
        <authorList>
            <person name="Gaulin E."/>
            <person name="Dumas B."/>
        </authorList>
    </citation>
    <scope>NUCLEOTIDE SEQUENCE [LARGE SCALE GENOMIC DNA]</scope>
    <source>
        <strain evidence="4">CBS 568.67</strain>
    </source>
</reference>
<evidence type="ECO:0000256" key="1">
    <source>
        <dbReference type="SAM" id="MobiDB-lite"/>
    </source>
</evidence>
<dbReference type="AlphaFoldDB" id="A0A485K580"/>
<keyword evidence="2" id="KW-1133">Transmembrane helix</keyword>
<organism evidence="4 5">
    <name type="scientific">Aphanomyces stellatus</name>
    <dbReference type="NCBI Taxonomy" id="120398"/>
    <lineage>
        <taxon>Eukaryota</taxon>
        <taxon>Sar</taxon>
        <taxon>Stramenopiles</taxon>
        <taxon>Oomycota</taxon>
        <taxon>Saprolegniomycetes</taxon>
        <taxon>Saprolegniales</taxon>
        <taxon>Verrucalvaceae</taxon>
        <taxon>Aphanomyces</taxon>
    </lineage>
</organism>
<feature type="transmembrane region" description="Helical" evidence="2">
    <location>
        <begin position="174"/>
        <end position="197"/>
    </location>
</feature>
<dbReference type="EMBL" id="CAADRA010000093">
    <property type="protein sequence ID" value="VFT78497.1"/>
    <property type="molecule type" value="Genomic_DNA"/>
</dbReference>
<feature type="region of interest" description="Disordered" evidence="1">
    <location>
        <begin position="412"/>
        <end position="471"/>
    </location>
</feature>
<protein>
    <submittedName>
        <fullName evidence="4">Aste57867_1278 protein</fullName>
    </submittedName>
</protein>
<dbReference type="Proteomes" id="UP000332933">
    <property type="component" value="Unassembled WGS sequence"/>
</dbReference>
<feature type="transmembrane region" description="Helical" evidence="2">
    <location>
        <begin position="39"/>
        <end position="61"/>
    </location>
</feature>
<keyword evidence="2" id="KW-0472">Membrane</keyword>
<sequence>MTWPEAPLVVASCCYLYMPLVLCLYTTHHHHQLIKYRQPHLIVLSGGLLTIYCLGSTIVLLWNASVHAVVCILVCFLAPILALATLLLSAMVVALHYKITELLVAPSEFPGNLIPTLTRYRWLLRSTNQRTCVVALTMIFFAEFLVAAGLAIFLTKQLSPIVDTFHLREAYQRSFAFAGMFVVVNIALFLPAQLLHLDTFGADYYSRHILNTFAGQTILYFHVVLPVWHVYKATLTTRIGVATEKPNVGTELQAYLQEKDGYESFLAFCFTECSYESATEELLAWRCIETFRTMRETPPTIDSIGPSGAMVAAEQVMTMCFGPGAPLATPTLTPLFETIYWSRWAAWKESEPGNKAPPPADFFDEYHRALIGHLASEFLPRFQAQHLSPMNTRSVQGLEMVHQLASFQPALMPQQQSDDSDDVQPYESSTVETSGAPVDSFSPRTPQPNDKTNDDASDCPRPASPTWMLSA</sequence>
<keyword evidence="2" id="KW-0812">Transmembrane</keyword>
<evidence type="ECO:0000313" key="3">
    <source>
        <dbReference type="EMBL" id="KAF0719101.1"/>
    </source>
</evidence>
<name>A0A485K580_9STRA</name>
<evidence type="ECO:0000313" key="5">
    <source>
        <dbReference type="Proteomes" id="UP000332933"/>
    </source>
</evidence>
<keyword evidence="5" id="KW-1185">Reference proteome</keyword>
<gene>
    <name evidence="4" type="primary">Aste57867_1278</name>
    <name evidence="3" type="ORF">As57867_001277</name>
    <name evidence="4" type="ORF">ASTE57867_1278</name>
</gene>
<evidence type="ECO:0000313" key="4">
    <source>
        <dbReference type="EMBL" id="VFT78497.1"/>
    </source>
</evidence>
<proteinExistence type="predicted"/>
<feature type="transmembrane region" description="Helical" evidence="2">
    <location>
        <begin position="67"/>
        <end position="95"/>
    </location>
</feature>